<reference evidence="3 4" key="1">
    <citation type="submission" date="2024-01" db="EMBL/GenBank/DDBJ databases">
        <title>Genomic insights into the taxonomy and metabolism of the cyanobacterium Pannus brasiliensis CCIBt3594.</title>
        <authorList>
            <person name="Machado M."/>
            <person name="Botero N.B."/>
            <person name="Andreote A.P.D."/>
            <person name="Feitosa A.M.T."/>
            <person name="Popin R."/>
            <person name="Sivonen K."/>
            <person name="Fiore M.F."/>
        </authorList>
    </citation>
    <scope>NUCLEOTIDE SEQUENCE [LARGE SCALE GENOMIC DNA]</scope>
    <source>
        <strain evidence="3 4">CCIBt3594</strain>
    </source>
</reference>
<dbReference type="Proteomes" id="UP001328733">
    <property type="component" value="Unassembled WGS sequence"/>
</dbReference>
<name>A0AAW9QJQ2_9CHRO</name>
<evidence type="ECO:0000256" key="2">
    <source>
        <dbReference type="SAM" id="Phobius"/>
    </source>
</evidence>
<feature type="region of interest" description="Disordered" evidence="1">
    <location>
        <begin position="27"/>
        <end position="56"/>
    </location>
</feature>
<evidence type="ECO:0000313" key="4">
    <source>
        <dbReference type="Proteomes" id="UP001328733"/>
    </source>
</evidence>
<accession>A0AAW9QJQ2</accession>
<keyword evidence="2" id="KW-0472">Membrane</keyword>
<organism evidence="3 4">
    <name type="scientific">Pannus brasiliensis CCIBt3594</name>
    <dbReference type="NCBI Taxonomy" id="1427578"/>
    <lineage>
        <taxon>Bacteria</taxon>
        <taxon>Bacillati</taxon>
        <taxon>Cyanobacteriota</taxon>
        <taxon>Cyanophyceae</taxon>
        <taxon>Oscillatoriophycideae</taxon>
        <taxon>Chroococcales</taxon>
        <taxon>Microcystaceae</taxon>
        <taxon>Pannus</taxon>
    </lineage>
</organism>
<dbReference type="RefSeq" id="WP_332865516.1">
    <property type="nucleotide sequence ID" value="NZ_JBAFSM010000022.1"/>
</dbReference>
<gene>
    <name evidence="3" type="ORF">V0288_12970</name>
</gene>
<protein>
    <submittedName>
        <fullName evidence="3">Uncharacterized protein</fullName>
    </submittedName>
</protein>
<feature type="compositionally biased region" description="Basic and acidic residues" evidence="1">
    <location>
        <begin position="32"/>
        <end position="50"/>
    </location>
</feature>
<keyword evidence="2" id="KW-1133">Transmembrane helix</keyword>
<comment type="caution">
    <text evidence="3">The sequence shown here is derived from an EMBL/GenBank/DDBJ whole genome shotgun (WGS) entry which is preliminary data.</text>
</comment>
<evidence type="ECO:0000256" key="1">
    <source>
        <dbReference type="SAM" id="MobiDB-lite"/>
    </source>
</evidence>
<keyword evidence="4" id="KW-1185">Reference proteome</keyword>
<proteinExistence type="predicted"/>
<evidence type="ECO:0000313" key="3">
    <source>
        <dbReference type="EMBL" id="MEG3438032.1"/>
    </source>
</evidence>
<dbReference type="AlphaFoldDB" id="A0AAW9QJQ2"/>
<dbReference type="EMBL" id="JBAFSM010000022">
    <property type="protein sequence ID" value="MEG3438032.1"/>
    <property type="molecule type" value="Genomic_DNA"/>
</dbReference>
<feature type="transmembrane region" description="Helical" evidence="2">
    <location>
        <begin position="66"/>
        <end position="87"/>
    </location>
</feature>
<keyword evidence="2" id="KW-0812">Transmembrane</keyword>
<sequence>MPHEIQFHPRFLQRLLYHCRGKQNFPSRYFSRRKESGGRRQESGGRRQEAGGRIQNKRAKNFRRNYNSMIIAFYLRIITSLAGFRMFET</sequence>